<keyword evidence="2" id="KW-1185">Reference proteome</keyword>
<dbReference type="EMBL" id="BMSA01000001">
    <property type="protein sequence ID" value="GGT31910.1"/>
    <property type="molecule type" value="Genomic_DNA"/>
</dbReference>
<gene>
    <name evidence="1" type="ORF">GCM10010226_05090</name>
</gene>
<accession>A0A918LPH1</accession>
<dbReference type="AlphaFoldDB" id="A0A918LPH1"/>
<dbReference type="PANTHER" id="PTHR12697:SF5">
    <property type="entry name" value="DEOXYHYPUSINE HYDROXYLASE"/>
    <property type="match status" value="1"/>
</dbReference>
<dbReference type="InterPro" id="IPR004155">
    <property type="entry name" value="PBS_lyase_HEAT"/>
</dbReference>
<dbReference type="InterPro" id="IPR011989">
    <property type="entry name" value="ARM-like"/>
</dbReference>
<reference evidence="1" key="2">
    <citation type="submission" date="2020-09" db="EMBL/GenBank/DDBJ databases">
        <authorList>
            <person name="Sun Q."/>
            <person name="Ohkuma M."/>
        </authorList>
    </citation>
    <scope>NUCLEOTIDE SEQUENCE</scope>
    <source>
        <strain evidence="1">JCM 4125</strain>
    </source>
</reference>
<name>A0A918LPH1_9ACTN</name>
<evidence type="ECO:0000313" key="2">
    <source>
        <dbReference type="Proteomes" id="UP000646776"/>
    </source>
</evidence>
<dbReference type="GO" id="GO:0016491">
    <property type="term" value="F:oxidoreductase activity"/>
    <property type="evidence" value="ECO:0007669"/>
    <property type="project" value="TreeGrafter"/>
</dbReference>
<sequence length="681" mass="74999">MPVVLVPLNHYSGNLSETIQASVNATGGLDLTVGEADAFVRNTGAVLCFDGLNELGRFRDQGVRQISEFISAVPQVLCVVTCRWNEYSDDFEWDVGWRILPLRRANIEEYLTWHFGAQGAREFQEIAHDGLLDMASNPLLLRMLRDMKPNIPPKKRGLLYSMFTEKMIRMQGVKGARGAQIPYEVRRQVFDFLALDVQRANRIRYSAREMAEVLGEYLTSSHEEYPWRMLLDSCTASGLLVGEGGSYAFLHQSIQEYFAASALEERGLDDIDGEYLLGRSQWNEVLLLLAGITASPSLLIAKLTATDPIMAVKCISHGAVPDRETMDGLVHELRRMAESSSWVTRRTAADLMGELGSPSAHPVLLPLLRDENDEVRWGAVYALKNIGVRGVAAPALIERLDDEFWVTQGEAAETVAALNILDAIPAVVERLASENSYVRSCATHAMTVYCRTSPEGREVVSALLETADSDQRELIRFAMSIAEAGSEVLLRLECALDSKATQVVEAAIRMLILHPGADSAAKIADLVSSPHPSVRETAISAIGKLQAVAFTETVGQALLTDENAQVRGTAATALASMYADESPDFLVRAVEDSSPEVRFAIARGMARLRMRTARPQLRAWAAGDPNARVRVHAIRALGFLGTGDDLEFLAELGSREQDQEIHDSVLEAMENISRGQRRIDF</sequence>
<dbReference type="PANTHER" id="PTHR12697">
    <property type="entry name" value="PBS LYASE HEAT-LIKE PROTEIN"/>
    <property type="match status" value="1"/>
</dbReference>
<comment type="caution">
    <text evidence="1">The sequence shown here is derived from an EMBL/GenBank/DDBJ whole genome shotgun (WGS) entry which is preliminary data.</text>
</comment>
<dbReference type="SMART" id="SM00567">
    <property type="entry name" value="EZ_HEAT"/>
    <property type="match status" value="7"/>
</dbReference>
<dbReference type="InterPro" id="IPR016024">
    <property type="entry name" value="ARM-type_fold"/>
</dbReference>
<dbReference type="SUPFAM" id="SSF48371">
    <property type="entry name" value="ARM repeat"/>
    <property type="match status" value="1"/>
</dbReference>
<dbReference type="Proteomes" id="UP000646776">
    <property type="component" value="Unassembled WGS sequence"/>
</dbReference>
<dbReference type="Gene3D" id="1.25.10.10">
    <property type="entry name" value="Leucine-rich Repeat Variant"/>
    <property type="match status" value="2"/>
</dbReference>
<evidence type="ECO:0008006" key="3">
    <source>
        <dbReference type="Google" id="ProtNLM"/>
    </source>
</evidence>
<evidence type="ECO:0000313" key="1">
    <source>
        <dbReference type="EMBL" id="GGT31910.1"/>
    </source>
</evidence>
<proteinExistence type="predicted"/>
<reference evidence="1" key="1">
    <citation type="journal article" date="2014" name="Int. J. Syst. Evol. Microbiol.">
        <title>Complete genome sequence of Corynebacterium casei LMG S-19264T (=DSM 44701T), isolated from a smear-ripened cheese.</title>
        <authorList>
            <consortium name="US DOE Joint Genome Institute (JGI-PGF)"/>
            <person name="Walter F."/>
            <person name="Albersmeier A."/>
            <person name="Kalinowski J."/>
            <person name="Ruckert C."/>
        </authorList>
    </citation>
    <scope>NUCLEOTIDE SEQUENCE</scope>
    <source>
        <strain evidence="1">JCM 4125</strain>
    </source>
</reference>
<dbReference type="Pfam" id="PF13646">
    <property type="entry name" value="HEAT_2"/>
    <property type="match status" value="3"/>
</dbReference>
<organism evidence="1 2">
    <name type="scientific">Streptomyces phaeofaciens</name>
    <dbReference type="NCBI Taxonomy" id="68254"/>
    <lineage>
        <taxon>Bacteria</taxon>
        <taxon>Bacillati</taxon>
        <taxon>Actinomycetota</taxon>
        <taxon>Actinomycetes</taxon>
        <taxon>Kitasatosporales</taxon>
        <taxon>Streptomycetaceae</taxon>
        <taxon>Streptomyces</taxon>
    </lineage>
</organism>
<protein>
    <recommendedName>
        <fullName evidence="3">HEAT repeat domain-containing protein</fullName>
    </recommendedName>
</protein>